<keyword evidence="3" id="KW-0597">Phosphoprotein</keyword>
<keyword evidence="4" id="KW-0677">Repeat</keyword>
<dbReference type="Gene3D" id="3.40.50.12780">
    <property type="entry name" value="N-terminal domain of ligase-like"/>
    <property type="match status" value="1"/>
</dbReference>
<evidence type="ECO:0000313" key="8">
    <source>
        <dbReference type="Proteomes" id="UP001611494"/>
    </source>
</evidence>
<evidence type="ECO:0000313" key="7">
    <source>
        <dbReference type="EMBL" id="MFI2234531.1"/>
    </source>
</evidence>
<feature type="domain" description="Carrier" evidence="6">
    <location>
        <begin position="4476"/>
        <end position="4551"/>
    </location>
</feature>
<keyword evidence="2" id="KW-0596">Phosphopantetheine</keyword>
<dbReference type="InterPro" id="IPR036736">
    <property type="entry name" value="ACP-like_sf"/>
</dbReference>
<accession>A0ABW7W7N3</accession>
<dbReference type="PROSITE" id="PS00455">
    <property type="entry name" value="AMP_BINDING"/>
    <property type="match status" value="6"/>
</dbReference>
<dbReference type="InterPro" id="IPR020845">
    <property type="entry name" value="AMP-binding_CS"/>
</dbReference>
<dbReference type="RefSeq" id="WP_397067343.1">
    <property type="nucleotide sequence ID" value="NZ_JBIRYL010000031.1"/>
</dbReference>
<dbReference type="InterPro" id="IPR042099">
    <property type="entry name" value="ANL_N_sf"/>
</dbReference>
<protein>
    <submittedName>
        <fullName evidence="7">Non-ribosomal peptide synthase/polyketide synthase</fullName>
    </submittedName>
</protein>
<feature type="domain" description="Carrier" evidence="6">
    <location>
        <begin position="5545"/>
        <end position="5619"/>
    </location>
</feature>
<comment type="caution">
    <text evidence="7">The sequence shown here is derived from an EMBL/GenBank/DDBJ whole genome shotgun (WGS) entry which is preliminary data.</text>
</comment>
<dbReference type="Gene3D" id="3.30.559.30">
    <property type="entry name" value="Nonribosomal peptide synthetase, condensation domain"/>
    <property type="match status" value="8"/>
</dbReference>
<dbReference type="CDD" id="cd17646">
    <property type="entry name" value="A_NRPS_AB3403-like"/>
    <property type="match status" value="2"/>
</dbReference>
<evidence type="ECO:0000259" key="6">
    <source>
        <dbReference type="PROSITE" id="PS50075"/>
    </source>
</evidence>
<reference evidence="7 8" key="1">
    <citation type="submission" date="2024-10" db="EMBL/GenBank/DDBJ databases">
        <title>The Natural Products Discovery Center: Release of the First 8490 Sequenced Strains for Exploring Actinobacteria Biosynthetic Diversity.</title>
        <authorList>
            <person name="Kalkreuter E."/>
            <person name="Kautsar S.A."/>
            <person name="Yang D."/>
            <person name="Bader C.D."/>
            <person name="Teijaro C.N."/>
            <person name="Fluegel L."/>
            <person name="Davis C.M."/>
            <person name="Simpson J.R."/>
            <person name="Lauterbach L."/>
            <person name="Steele A.D."/>
            <person name="Gui C."/>
            <person name="Meng S."/>
            <person name="Li G."/>
            <person name="Viehrig K."/>
            <person name="Ye F."/>
            <person name="Su P."/>
            <person name="Kiefer A.F."/>
            <person name="Nichols A."/>
            <person name="Cepeda A.J."/>
            <person name="Yan W."/>
            <person name="Fan B."/>
            <person name="Jiang Y."/>
            <person name="Adhikari A."/>
            <person name="Zheng C.-J."/>
            <person name="Schuster L."/>
            <person name="Cowan T.M."/>
            <person name="Smanski M.J."/>
            <person name="Chevrette M.G."/>
            <person name="De Carvalho L.P.S."/>
            <person name="Shen B."/>
        </authorList>
    </citation>
    <scope>NUCLEOTIDE SEQUENCE [LARGE SCALE GENOMIC DNA]</scope>
    <source>
        <strain evidence="7 8">NPDC019377</strain>
    </source>
</reference>
<dbReference type="NCBIfam" id="TIGR01720">
    <property type="entry name" value="NRPS-para261"/>
    <property type="match status" value="1"/>
</dbReference>
<evidence type="ECO:0000256" key="1">
    <source>
        <dbReference type="ARBA" id="ARBA00001957"/>
    </source>
</evidence>
<dbReference type="InterPro" id="IPR020806">
    <property type="entry name" value="PKS_PP-bd"/>
</dbReference>
<dbReference type="Gene3D" id="2.30.38.10">
    <property type="entry name" value="Luciferase, Domain 3"/>
    <property type="match status" value="6"/>
</dbReference>
<feature type="domain" description="Carrier" evidence="6">
    <location>
        <begin position="2348"/>
        <end position="2423"/>
    </location>
</feature>
<feature type="domain" description="Carrier" evidence="6">
    <location>
        <begin position="7096"/>
        <end position="7171"/>
    </location>
</feature>
<evidence type="ECO:0000256" key="4">
    <source>
        <dbReference type="ARBA" id="ARBA00022737"/>
    </source>
</evidence>
<keyword evidence="5" id="KW-0045">Antibiotic biosynthesis</keyword>
<dbReference type="PROSITE" id="PS50075">
    <property type="entry name" value="CARRIER"/>
    <property type="match status" value="7"/>
</dbReference>
<dbReference type="SMART" id="SM00823">
    <property type="entry name" value="PKS_PP"/>
    <property type="match status" value="7"/>
</dbReference>
<dbReference type="CDD" id="cd17643">
    <property type="entry name" value="A_NRPS_Cytc1-like"/>
    <property type="match status" value="1"/>
</dbReference>
<proteinExistence type="predicted"/>
<comment type="cofactor">
    <cofactor evidence="1">
        <name>pantetheine 4'-phosphate</name>
        <dbReference type="ChEBI" id="CHEBI:47942"/>
    </cofactor>
</comment>
<dbReference type="InterPro" id="IPR000873">
    <property type="entry name" value="AMP-dep_synth/lig_dom"/>
</dbReference>
<dbReference type="InterPro" id="IPR010071">
    <property type="entry name" value="AA_adenyl_dom"/>
</dbReference>
<feature type="domain" description="Carrier" evidence="6">
    <location>
        <begin position="3421"/>
        <end position="3496"/>
    </location>
</feature>
<dbReference type="Gene3D" id="3.30.300.30">
    <property type="match status" value="7"/>
</dbReference>
<organism evidence="7 8">
    <name type="scientific">Nocardia testacea</name>
    <dbReference type="NCBI Taxonomy" id="248551"/>
    <lineage>
        <taxon>Bacteria</taxon>
        <taxon>Bacillati</taxon>
        <taxon>Actinomycetota</taxon>
        <taxon>Actinomycetes</taxon>
        <taxon>Mycobacteriales</taxon>
        <taxon>Nocardiaceae</taxon>
        <taxon>Nocardia</taxon>
    </lineage>
</organism>
<dbReference type="EMBL" id="JBIRYL010000031">
    <property type="protein sequence ID" value="MFI2234531.1"/>
    <property type="molecule type" value="Genomic_DNA"/>
</dbReference>
<dbReference type="Pfam" id="PF00668">
    <property type="entry name" value="Condensation"/>
    <property type="match status" value="8"/>
</dbReference>
<name>A0ABW7W7N3_9NOCA</name>
<evidence type="ECO:0000256" key="3">
    <source>
        <dbReference type="ARBA" id="ARBA00022553"/>
    </source>
</evidence>
<dbReference type="Gene3D" id="1.10.1200.10">
    <property type="entry name" value="ACP-like"/>
    <property type="match status" value="5"/>
</dbReference>
<dbReference type="Gene3D" id="3.30.559.10">
    <property type="entry name" value="Chloramphenicol acetyltransferase-like domain"/>
    <property type="match status" value="8"/>
</dbReference>
<dbReference type="InterPro" id="IPR029058">
    <property type="entry name" value="AB_hydrolase_fold"/>
</dbReference>
<dbReference type="SUPFAM" id="SSF56801">
    <property type="entry name" value="Acetyl-CoA synthetase-like"/>
    <property type="match status" value="8"/>
</dbReference>
<feature type="non-terminal residue" evidence="7">
    <location>
        <position position="7898"/>
    </location>
</feature>
<dbReference type="Gene3D" id="3.40.50.1820">
    <property type="entry name" value="alpha/beta hydrolase"/>
    <property type="match status" value="2"/>
</dbReference>
<dbReference type="SUPFAM" id="SSF47336">
    <property type="entry name" value="ACP-like"/>
    <property type="match status" value="7"/>
</dbReference>
<dbReference type="Pfam" id="PF00501">
    <property type="entry name" value="AMP-binding"/>
    <property type="match status" value="7"/>
</dbReference>
<dbReference type="InterPro" id="IPR006162">
    <property type="entry name" value="Ppantetheine_attach_site"/>
</dbReference>
<dbReference type="NCBIfam" id="TIGR01733">
    <property type="entry name" value="AA-adenyl-dom"/>
    <property type="match status" value="6"/>
</dbReference>
<keyword evidence="8" id="KW-1185">Reference proteome</keyword>
<evidence type="ECO:0000256" key="5">
    <source>
        <dbReference type="ARBA" id="ARBA00023194"/>
    </source>
</evidence>
<dbReference type="InterPro" id="IPR025110">
    <property type="entry name" value="AMP-bd_C"/>
</dbReference>
<dbReference type="CDD" id="cd19540">
    <property type="entry name" value="LCL_NRPS-like"/>
    <property type="match status" value="6"/>
</dbReference>
<dbReference type="Pfam" id="PF00550">
    <property type="entry name" value="PP-binding"/>
    <property type="match status" value="7"/>
</dbReference>
<feature type="domain" description="Carrier" evidence="6">
    <location>
        <begin position="160"/>
        <end position="235"/>
    </location>
</feature>
<dbReference type="SUPFAM" id="SSF52777">
    <property type="entry name" value="CoA-dependent acyltransferases"/>
    <property type="match status" value="16"/>
</dbReference>
<dbReference type="InterPro" id="IPR045851">
    <property type="entry name" value="AMP-bd_C_sf"/>
</dbReference>
<dbReference type="CDD" id="cd19543">
    <property type="entry name" value="DCL_NRPS"/>
    <property type="match status" value="1"/>
</dbReference>
<dbReference type="Pfam" id="PF13193">
    <property type="entry name" value="AMP-binding_C"/>
    <property type="match status" value="7"/>
</dbReference>
<dbReference type="Proteomes" id="UP001611494">
    <property type="component" value="Unassembled WGS sequence"/>
</dbReference>
<dbReference type="Gene3D" id="3.40.50.980">
    <property type="match status" value="12"/>
</dbReference>
<evidence type="ECO:0000256" key="2">
    <source>
        <dbReference type="ARBA" id="ARBA00022450"/>
    </source>
</evidence>
<sequence length="7898" mass="849895">RGYVTRPDLSADRFVASPFDTGQRMYRTGDLARWRRVEGDSGSQPVLEYLGRTDFQVKFRGQRIELGEIESALLAQPQVSQAVVTVAASDLGEQLVGYVVPAPGEQIESAELLDDLRDVLPVYMIPAVVMELEAFPLNTSGKLDRKALPAPVFETREFRAASTPIEEIVAGVFADVLGVERIGADDDFFALGGNSLIATQVAARLGAALDTTVPVRMLFETPTVAALAVRVEQAGASGRVALTPRERPIQILPTGEVVEQVPLSLAQQRMWFLNRYDTESAVNNIPIAIRMSGYLDIAALQVAFIDVIDRHESLRTVFPQKGRTPVQVILDAAQVVPDLTPFLIREDRLIDHLIDLVTMAFDVTVEVPLHARLFEISENEYVLGMVVHHISADGWSMGPLARDVMAAYAARVSWEPPAWASLPVQYADYALWQREVLGSEDDPNSLISEQVRYWKEKLAGLPDELVLPADRPRAAVSSFSGGLHSFEISPETRRRIVDLGWRHNASPFMVVHSALAVFLARITGESDIGVGTPVAGRGDAALENLVGMFVNTLVLRTPVRSDMSFTELLAEVRNTDLQAFAHADVPFERLVEVLNPARSQARHPIFQVALSFENLPDRHFELPDLRVAPVDFETSLEKFDLSFNFRGTGDTADAGMQGALSYSRDLFDHSTIETFADRFVRLLEEVLAAPETAVGDLEILAPVERTKMLAEWNATRHELPEALLLDRFEAAAAGHPERVAISFEGTSLSYGEFAGRVNRLARHLIAQGVGPETLVGLLVSRSIDLVVGMYAVVAAGGAYVPLDPAHPAERIGYILDTAAPLCVLTSTADAAAMPDGAGVPVLELDTLETGGYDSAPVTDVDRLAPVRSSNTAYVIFTSGSTGRPKGVAVSHSAIVNQVAWMLSQYPMGADDVYLQKTATTFDVSLWGYFLPLAAGAHLVVATPDGHRDPEYLARTIAEQEVTVTDFVPSMLGVFAAHTAAGSIPSLEHVFVIGEALPPETVAAMHAISDAAVHNLYGPTEAAVSITYWQATGAESGSVPIGVPQWNSRVYVLDSRLRPVPAGVTGELYLAGDQLARGYVTRPDLSADRFVASPFDAGQRMYRTGDLVRWTHVIGDSPTEGWTESLPVLEYLGRTDFQVKFRGQRIELGEIESALLAQPQVSQAVVTVAASELGEQLVAYVVPAPGEQIVSDVLLESLRDVLPVYMIPAVVMELEAFPLNTSGKLDRKALPAPVFETREFRAASTPIEEIVAGVFADVLGVERIGADDDFFALGGNSLIATQVAARLSAALDAQVPVRMLFEASTVAALAAAAESATGRGDLPVLAARERPERVPLSLAQQRMWFLNRFDDRSAAYNIPLAVRLTGDLDVDALRAAVSDLVARHEVLRTVYPEVDGIGYQQVLPAGAVDIELDPEPVTEEELPARILELAGVLFDVVTELPFRVSLLRLDEQNHVLLLVAHHISADGFSPRPLLRDLVVAYSDRSRGVVPAWEPLAVQYADYTLWQREVLGSEDDPESVAAEQIAYWREQLRDMPDRLDLPADRPRPEISSDAGAAHDFAVDAELRTGLESLARSHGTTLFMVVHAALAAWASRLSSSSDISIGTPIAGRGEQALDDLVGMFVNTLVLRTEVAPGTPFTELLAEVRRTDLAAFANADIPFERLVDILNPRRSRAHHPLFQVVLAFEAASVADTAAVSLPGLDLGVVDFQTGQSKFDLQLTVGTEGAADGGLRMQWAYATDLFDAETVAGFADRFLRILRAIVQEPATAVGDIDLLADTERLDVTQRWVESRADAGPGVFSIDGVALDDPETATLAGLFEATAGEHPHRIAAKYEDDQLTYAELERRANVLARRLIAEGAGPETRVAVLLPRSLDLVVALLAVIKSGAAYVPVDPDSPTDRIAYILQDSRPATVVLDSSVRVELPGGISHVVVDGYAVEAGDIEDADDGPITDADRLAPLRPDNTAYVIYTSGSTGRPKGVAVAHRNVVRLFANTEREFGFGPEDVWTLFHSYAFDFSVWELWGPLLFGGTLVVVDYYTSRSPQQFLELLRTERVTVLNQTPSAFYQLAEADRTAAAERPLALRYVVFGGEALELRRLSDWVARHGDGTTGRTVQIGDRETASPLLVNMYGITETTVHVAYRALDAETIAGATGSVIGRAIAGLKIYVLDTRLRPVPVGVTGELYIAGEQLARGYLDRPDLTAARFVADPLAGPGTPGARLYRSGDLARWNRFGELEYLGRADDQVKVRGFRIELGEIEAAVLAQPDIAQAAVIVREDNPGDHRIVAYVVSESGAEPDTEAIREGVGRQVPSYMVPSAVVVLDRIPLTINGKLDRRALPAPVFESGGSRAASTPIEEIVAGVFAEVLGTERVGADDDFFALGGNSLIATQVAARIGAALDTQVPVRMLFEDSTVAALAARVEQQAGAGGRPVLAPRPRPERPPLSQAQQRIWFLNRFEPESAVDNIPLVLRLTGAVDLTVLLQAVADVIARHESLRTVYPAHEGIGYQQVLPPDRAVPEVEILETHRAAVSGAELSGDLLASIAEFGFRGFDLTTELPVRLRVYRLTEDDYVLAAVVHHIAADGFSMRPLSRDLMIAYSARSAGAAPDWEPMAVQYIDYAMWQREVLGSDDDPASLVSQQLDFWRAELDELPDELRLSSRPRPAVASERAATHRFVVPGAVIDELNRVAQAQGVTLFMLVHSTFATLLARLSGTDDIAIGIPVAGRGERVLDELIGMFVNTLVLRTRVDIGAPFTELLAHVRDRDLAAFAHADVPFERLVEALNPVRSQSRQPLFQVMLAFQNLGDTRLELPGLTMTGLDVEIPTTKYDLSLTMSDAVAGGSGMDAEILYATDLFDDDFISEFGRRFVRVLRAVIADATVPVGDIELMAPAERALVLDRWNATGFPVETALTETPGNATATLVSLFEAQVARTPDEVALTFEGTNLSYAEFAGRVHRLARRLVEMGVGPEVYVALGMQRSFDLVVGMYAVVVAGGAYIPLDPEQPVERLGHILDTARPVCVLTAGADLDPVIERQLRIDRLDLSEYSDAPLTDADRLRPLRSANTAYVIFTSGSTGRPKGVAVAHRAIVNYLVAAHARYGMSASDVMLQRGTVTFDASVPEFFLPLQVGARLVIARPDGHRDPAYLAGIIASEGVTTVQFVPSMLSVIMADTGPDAWSSVRHIVVGGEALPVDLPRRLRKLTNARLDNLYGPTEATVDVIYHEVTEADTVSVPIGVPAFNTQAYVLDGRLRPVPPGVPGELYLAGAQLARGYVDRPDLTFDRFVANPFGAGVRMYRTGDLARWNSDGELEYLGRTDFQVKLRGLRIELGEIESALLGMEEIAQVVVVMRADEHTGDQLVAYLVPESGRSIDQEAMRSALRAELPAYMVPAAFVVLDEFPMNAAGKLDRKALPAPVFEARVFRAPSTPIEEVVASTFAEVLGLERVGADDDFFELGGNSLVATQVAARIGAALDTQVTVRALFEAPTVAALAVRVEQAGEKARPALVAGPRPELVPLSYAQQRMWFLNQFDTSSVAYNLPMAIRLSGELDVAALRAALADVLRRHESLRTYFPERSGVPVQLVVPADQVDLRLETVAVTADELHAAVTEFVSAGFDVSVAPPLRARLLEVTPREFVLVVVVHHISGDGFSMAPLARDVMTAYAARVRDLEPGWGQLPVQYADYTLWQRQVLGAEDDPNSPLARQIAFWQRTLDGVPDELALPMDRPRPAVASMRGATVSGELSAELIQGLDGVARGRGASMFMVLHAALAALLARLSGSDDIAIGTPIAGRGERALDELVGMFVNTLVLRTGVGSGESFAELVDRARQVDLDAFGNADVPFERLVDLLAPERSQARNPLFQVALSLQNNEQPVLDLAGLEISGLDLVENVARFDLQFTLAENGSGGMTLFLNYATELFDEATIRTMITRFRQLLTAVVADPDIELGSIEILDEAERAEVLSRTGGPAVPASTLPELLAAAVAVDPSAPAVVFGDQRLSYGEMDERSNRLAQVLIERCLGAEDLVAVAVPRSADSVLAEWAVTKSGAAFLPIDPTYPADRIAHMLTDSGAPVGITVSSVRADLPDSVDWLVLDELALDTYPSDPITDADRVWPLIPANTAYVIYTSGSTGLPKGVVVSHAGLANFSAEQVERYRLTPDSRALAFASPSFDASILELLLAVGSAGALVVVPTGTYGGAELGELIAREGVTVGLITPSVLGSLDPVDLAGMEVIIAGGEAISADLVAKWSTTPEGGVQRRFHNAYGPTEATVATNISGVLHAGDRVTIGGPVRGMRTLVLDDRLNPVPEGVAGELYVGGIQLARGYHARAGLTAERFVADPYGEPGSRLYRTGDVVRWRRDAAGDPAVEYVGRNDFQVKVRGFRIELGEIDAALTAHDTVNFAVTTAHTSAAGAVSLVSYVVAVPGRSIDVAEVREFVGQRLPSYMVPASVMVLDEVPLTPAGKLDRRALPEPAFEAREFRAPSTPVERVVAGVLADVLGIERIGVDDDFFALGGNSLLATQVVARLGAALNTQVPVRVLFEASVVGTLAARLEEQVGSGGRPALVPQPRPTRVLPSGEVVDRIPLSLAQQRMWFLNWFDGGAAAYNIPLVIRLSGALDVDALRLAVTDLVARHEVLRTVYPETESGPVQVVLPVTGAVPALEVRTVAANAVETVVTELASVSFDVAQQVPVQVTLLRIDDAADEYVLAAVVHHISGDGASTAPLMRDLMTAYSARTAGRAPDWAPLAVQYADFAIWQRNLMGDGADPSSLAHEQLEFWRSALADLPEQLDLPMDRPRPATQSYAGGRVEVHIDARLHQALQDFARQQGVTLFMVTHTAFALLLARLAGTDDVAIGTPVAGRGEAALDDVIGMFVNTLVFRTRIEGGESFTDLLARQRDIDIAALAHADVPFEQLVEALNPVRSTARHPLFQVGFAFQNLAQTSLEIPGLSVSGVDAGAEVSLYDLSMILSDTYDAAGAAEGVTGYLTYATALFDHATVAGFVQRYLRVLAGVVADPAAPVGELELLDAAERELVLHRWNATDRSVEPGLLLDGFDRVVSESPDRVALTYEGTGLSYGEFAGRVRRLARWLRDAGVGTETYVALGMRRSIDLITGAYAVVAAGGAYVPLDPDQPVDRLEYIVETARPVCVLTSGEDLDPAIAGQVRIDRLDLAGVADTALTDADRLRPLRPDNTAYAIFTSGSTGRPKGVPISHRAVLNYLATTRERHGLGAGDVMLNRTLATFDPSVVEFFLPLQLGARLVIAHAEGHRDAAYLTGLIADEGVTMAQFVPSLLSVFLSESDPAAWAGLRSIVAGGEALSGDLARRLRERTGARVFNQYGPTETTIDVTAHEVTGAETGAVPIGVPGLNTRTYVLDDRLRPVPAGVQGELYISGVQLAPGYLARPDLTTTRFVADPFHTGERMYRTGDLVRWTATGELEYLGRSDFQVKLHGQRIEPGEIEAALTEMATVAEALVILRHSGTGDQLVAYVVPVAGATLTTDDLRAHLHGRLPSYMVPSAFVTLEAFPMNASGKLDRSALPEPVFETREFRAASTPIEEILAGIFAEVLGVERVGADDDFFALGGDSIVSIQLVSRAKARGVVFTPRQVFEKRTVSGLASVAEFAEFADGAVRTLAELPGGGVGRMPLTPVVRMMVERFGSFGRFHQLTPLSLPVGVTRETIAAVVGPVLDRHDMLRSRLFVVDGEWVVETVEPGSVDVDALIDHTVFDAAATQEQVLETATAAVDAALDRLDPGHGVVVRFVWLEPDTADRSGYLVVVAHHLVVDGVSWRILVPDFVLSAGAHSAGLLPELPEPTTSMRTWAHALEAHARSAEREAELDYWRTVVGTADPLLTDRALDPAVDTAATVDTHSVRVSPEVTQALLTTVPALFHGGVNDGLLTALVLATATWRARRVPAAAIDDPLLVRLEGHGREEEVVPGADLSHTVGWFTSVFPVRFAPAGIDFEDALAGGPALGAALKAVKEQLLAVPDKGIGYGLLRHLNPRTAGELPAELPGQVSFNYLGRSAGSSELSPEMREFGWLPADLVVDASFDADMPALALLDINAVVAGDEFIARIGYPSTLLGAEEVREFGELWTRALEAVARHANSAGAGGHTPSDFGMVALSQSDVDRIERRFPVADVWPLSSLQAGMLFHAQIAETSVDVYTGQIVLTLTGRVDAARLRAAAQALVDRYENLRTAFVTDDEGHPVQVVLKDMPVDWTEHDRSAAGTAADLIEADRLRRFDLAEPPLLRFTLIRTGADTWQFVVSNHHILLDGWSMPLLMRDLLTLYAVRADTTVLPAVHSYRTFLAWVGRQDRRASLAAWQTALAGVEEPTLLVRPEAGGSEITALSGEYEFELDTAATARMTALATEVGVTANTVLQVAWAVLLGRLTGRDDVLFGATVSGRPPELPGVETMVGLFINTIPVRVRFDQDESVRTVLARVQAEQADLLDHHYVGLADIQGAAGMAALFDTLLVFESYPVDAAGIQAQASDIDGMTVAGLAGIDATHYPLTLVAALGKTLRIRAGYRQDMFGEADVRRIADRLVRMLDGIVADPSAAVGDIDLLAPAERELVLQRWNATHHPVDARLLPAEFAAAVARYPDRVAVSFEGAELTYAEFAGRVNRLARLLIAEGVGPESLVGLALRRSVDLVVAMYAVVTAGGAYVPVDPEHPAERTAYVLETARPVCVLTSTSDAGAVPEGTGVPVLALDTLELSGYADAPVTDADRRAPLRASNTAYVIFTSGSTGRPKGVAVSHAAIVNRLVWMQAEYGLESTDVVLQKTPSTFDVSVWEFFWPLQVGARLVVAKPDGHRDPEYLADVIDSEGVTVAHFVPSMLTVFVAALPGVSADSGAARCGSLRLVFSSGEALAPKPAHRLRELTGTAVHNLYGPTEAAVDVTFHEVTDADAVVVPIGAPVFNTRVYVLDARLRPVPVGVAGELYLAGVQLARGYVARPDLSADRFVADPFEVAERMYRTGDLVRWTAAGELEYLGRTDFQVKLRGLRIELGEIESALLAQPQVGQAVVTVATSPLGEQLVAYVVPAAGARIESVELLDAVRAVLPAYMVPATVLELDEFPLNPSGKLDRRALPQPQFQAREFRAPSTPIEEIVAGVYADVLGADRIGADDDFFALGGNSLIATQVAARLGRALDVEVPVRALFEAPTVAALAARAELRSEAGGRAALVPQPRPTQVLESGEVVERVPLSLAQQRMWFLNRFDPDSFVDNIPVAVRLSGELDTAALAAALGDVLVRHESLRTFYPEVDGTPFQQVLPAAEVLPELAPVEVTAGDLPARLAELVMAGFDVTSSVPFRARLYRLGTSEHVLGFVVHHISGDGFSMAPLLRDVVTAYVARTAGDEPGWAPLEVQYADFALWQRQVLGSEDDPESVINQQIRYWSQELAGLPDQLDLPADRARPAISSGRGATHAFEIDAETHAGLAELARTEGATLFMAVHAAFAVLLSRLSGETDIAIGTPIAGRGERALDDLVGMFVNTLVLRTPVDSGAGFTELLDSVRGTDIAAFGHADLPFERLVEILNPVRSQARHPLFQVMLAMQNTPAVDAELSGLAIGAVEMPLETAKFDLQLDLGERTGTAGIDAVFTYATDLFDRETVAQFAQRFVRLLKAVVKTPERPLGDLPLLDALEASAVLRGGYGPERAVDPAATLAGLFADRVARTPEAPAVTFEGTGLSYAEFAGRVNRLARHLISLGVGPDVPVALGMRRSMDLVVAMYAVITAGGAYVPLDPEQPAERTDYILATADPVCVVTSSADEFTTAGRPVVVVDEIDLSGYADTPVSDADRRAPLRASNTAYVIFTSGSTGRPKGVAVSHAAIVNRLVWMQAEYGLESTDVVLQKTPSTFDVSVWEFFWPLQVGARLVVAKPDGHRDPEYLADVIDSEGVTVAH</sequence>
<dbReference type="NCBIfam" id="NF003417">
    <property type="entry name" value="PRK04813.1"/>
    <property type="match status" value="8"/>
</dbReference>
<dbReference type="PANTHER" id="PTHR45527">
    <property type="entry name" value="NONRIBOSOMAL PEPTIDE SYNTHETASE"/>
    <property type="match status" value="1"/>
</dbReference>
<feature type="domain" description="Carrier" evidence="6">
    <location>
        <begin position="1241"/>
        <end position="1316"/>
    </location>
</feature>
<dbReference type="InterPro" id="IPR023213">
    <property type="entry name" value="CAT-like_dom_sf"/>
</dbReference>
<dbReference type="InterPro" id="IPR009081">
    <property type="entry name" value="PP-bd_ACP"/>
</dbReference>
<dbReference type="NCBIfam" id="NF004282">
    <property type="entry name" value="PRK05691.1"/>
    <property type="match status" value="9"/>
</dbReference>
<dbReference type="CDD" id="cd05930">
    <property type="entry name" value="A_NRPS"/>
    <property type="match status" value="1"/>
</dbReference>
<dbReference type="PROSITE" id="PS00012">
    <property type="entry name" value="PHOSPHOPANTETHEINE"/>
    <property type="match status" value="7"/>
</dbReference>
<gene>
    <name evidence="7" type="ORF">ACH49Z_32255</name>
</gene>
<dbReference type="InterPro" id="IPR001242">
    <property type="entry name" value="Condensation_dom"/>
</dbReference>
<dbReference type="PANTHER" id="PTHR45527:SF1">
    <property type="entry name" value="FATTY ACID SYNTHASE"/>
    <property type="match status" value="1"/>
</dbReference>
<dbReference type="InterPro" id="IPR010060">
    <property type="entry name" value="NRPS_synth"/>
</dbReference>
<feature type="non-terminal residue" evidence="7">
    <location>
        <position position="1"/>
    </location>
</feature>